<dbReference type="GO" id="GO:0005509">
    <property type="term" value="F:calcium ion binding"/>
    <property type="evidence" value="ECO:0007669"/>
    <property type="project" value="TreeGrafter"/>
</dbReference>
<protein>
    <submittedName>
        <fullName evidence="6">L-arabinolactonase</fullName>
        <ecNumber evidence="6">3.1.1.15</ecNumber>
    </submittedName>
</protein>
<gene>
    <name evidence="6" type="primary">araB_3</name>
    <name evidence="6" type="ORF">LA5096_03214</name>
</gene>
<dbReference type="GeneID" id="97673551"/>
<dbReference type="STRING" id="311410.LA5095_00073"/>
<dbReference type="InterPro" id="IPR013658">
    <property type="entry name" value="SGL"/>
</dbReference>
<comment type="similarity">
    <text evidence="1">Belongs to the SMP-30/CGR1 family.</text>
</comment>
<dbReference type="OrthoDB" id="2633250at2"/>
<evidence type="ECO:0000313" key="7">
    <source>
        <dbReference type="Proteomes" id="UP000049983"/>
    </source>
</evidence>
<dbReference type="SUPFAM" id="SSF63829">
    <property type="entry name" value="Calcium-dependent phosphotriesterase"/>
    <property type="match status" value="1"/>
</dbReference>
<dbReference type="PANTHER" id="PTHR10907">
    <property type="entry name" value="REGUCALCIN"/>
    <property type="match status" value="1"/>
</dbReference>
<evidence type="ECO:0000256" key="4">
    <source>
        <dbReference type="SAM" id="MobiDB-lite"/>
    </source>
</evidence>
<dbReference type="EMBL" id="CXWC01000011">
    <property type="protein sequence ID" value="CTQ72374.1"/>
    <property type="molecule type" value="Genomic_DNA"/>
</dbReference>
<dbReference type="InterPro" id="IPR011042">
    <property type="entry name" value="6-blade_b-propeller_TolB-like"/>
</dbReference>
<feature type="binding site" evidence="3">
    <location>
        <position position="196"/>
    </location>
    <ligand>
        <name>a divalent metal cation</name>
        <dbReference type="ChEBI" id="CHEBI:60240"/>
    </ligand>
</feature>
<dbReference type="GO" id="GO:0019853">
    <property type="term" value="P:L-ascorbic acid biosynthetic process"/>
    <property type="evidence" value="ECO:0007669"/>
    <property type="project" value="TreeGrafter"/>
</dbReference>
<dbReference type="PRINTS" id="PR01790">
    <property type="entry name" value="SMP30FAMILY"/>
</dbReference>
<evidence type="ECO:0000256" key="1">
    <source>
        <dbReference type="ARBA" id="ARBA00008853"/>
    </source>
</evidence>
<dbReference type="PANTHER" id="PTHR10907:SF47">
    <property type="entry name" value="REGUCALCIN"/>
    <property type="match status" value="1"/>
</dbReference>
<comment type="cofactor">
    <cofactor evidence="3">
        <name>Zn(2+)</name>
        <dbReference type="ChEBI" id="CHEBI:29105"/>
    </cofactor>
    <text evidence="3">Binds 1 divalent metal cation per subunit.</text>
</comment>
<sequence>MQDTVEFRRLPGPVDELPESPCWQSAISQVFWVDHCSKSLRSFGLSESSCRVFDLETDGNLRFVKSQSDSALLVGSERGIYQFDIGTAILAEFGNPPPLSADTCINDGAIGPDGEVVVAISDQNEEMPLGGFYKLSDGTWDCIHDRVIVANGPAFSPCGRMLYLSDTFGRCILRYEFETGLTERFCDLSDREGYPDGLFATPNGDLLVSYWGGGMVEVLSPGAVLLQRFELAAKNATCCCVFQYSDARYLLVSAAGDKDGSAGVFLRIIDKGGEQTPIEPSSAGSRASGCDRRSRGSVSRRQRADRPGDRRRS</sequence>
<accession>A0A0M7AFF3</accession>
<feature type="region of interest" description="Disordered" evidence="4">
    <location>
        <begin position="274"/>
        <end position="313"/>
    </location>
</feature>
<keyword evidence="3" id="KW-0479">Metal-binding</keyword>
<dbReference type="GO" id="GO:0004341">
    <property type="term" value="F:gluconolactonase activity"/>
    <property type="evidence" value="ECO:0007669"/>
    <property type="project" value="TreeGrafter"/>
</dbReference>
<dbReference type="Pfam" id="PF08450">
    <property type="entry name" value="SGL"/>
    <property type="match status" value="1"/>
</dbReference>
<name>A0A0M7AFF3_9HYPH</name>
<feature type="active site" description="Proton donor/acceptor" evidence="2">
    <location>
        <position position="196"/>
    </location>
</feature>
<dbReference type="InterPro" id="IPR005511">
    <property type="entry name" value="SMP-30"/>
</dbReference>
<dbReference type="GO" id="GO:0050021">
    <property type="term" value="F:L-arabinonolactonase activity"/>
    <property type="evidence" value="ECO:0007669"/>
    <property type="project" value="UniProtKB-EC"/>
</dbReference>
<keyword evidence="6" id="KW-0378">Hydrolase</keyword>
<evidence type="ECO:0000256" key="2">
    <source>
        <dbReference type="PIRSR" id="PIRSR605511-1"/>
    </source>
</evidence>
<keyword evidence="7" id="KW-1185">Reference proteome</keyword>
<evidence type="ECO:0000313" key="6">
    <source>
        <dbReference type="EMBL" id="CTQ72374.1"/>
    </source>
</evidence>
<dbReference type="RefSeq" id="WP_082442700.1">
    <property type="nucleotide sequence ID" value="NZ_CXWA01000006.1"/>
</dbReference>
<evidence type="ECO:0000256" key="3">
    <source>
        <dbReference type="PIRSR" id="PIRSR605511-2"/>
    </source>
</evidence>
<feature type="domain" description="SMP-30/Gluconolactonase/LRE-like region" evidence="5">
    <location>
        <begin position="17"/>
        <end position="255"/>
    </location>
</feature>
<dbReference type="Gene3D" id="2.120.10.30">
    <property type="entry name" value="TolB, C-terminal domain"/>
    <property type="match status" value="1"/>
</dbReference>
<dbReference type="AlphaFoldDB" id="A0A0M7AFF3"/>
<organism evidence="6 7">
    <name type="scientific">Roseibium album</name>
    <dbReference type="NCBI Taxonomy" id="311410"/>
    <lineage>
        <taxon>Bacteria</taxon>
        <taxon>Pseudomonadati</taxon>
        <taxon>Pseudomonadota</taxon>
        <taxon>Alphaproteobacteria</taxon>
        <taxon>Hyphomicrobiales</taxon>
        <taxon>Stappiaceae</taxon>
        <taxon>Roseibium</taxon>
    </lineage>
</organism>
<feature type="binding site" evidence="3">
    <location>
        <position position="19"/>
    </location>
    <ligand>
        <name>a divalent metal cation</name>
        <dbReference type="ChEBI" id="CHEBI:60240"/>
    </ligand>
</feature>
<keyword evidence="3" id="KW-0862">Zinc</keyword>
<evidence type="ECO:0000259" key="5">
    <source>
        <dbReference type="Pfam" id="PF08450"/>
    </source>
</evidence>
<dbReference type="EC" id="3.1.1.15" evidence="6"/>
<feature type="binding site" evidence="3">
    <location>
        <position position="106"/>
    </location>
    <ligand>
        <name>substrate</name>
    </ligand>
</feature>
<feature type="compositionally biased region" description="Basic and acidic residues" evidence="4">
    <location>
        <begin position="302"/>
        <end position="313"/>
    </location>
</feature>
<proteinExistence type="inferred from homology"/>
<dbReference type="Proteomes" id="UP000049983">
    <property type="component" value="Unassembled WGS sequence"/>
</dbReference>
<reference evidence="7" key="1">
    <citation type="submission" date="2015-07" db="EMBL/GenBank/DDBJ databases">
        <authorList>
            <person name="Rodrigo-Torres Lidia"/>
            <person name="Arahal R.David."/>
        </authorList>
    </citation>
    <scope>NUCLEOTIDE SEQUENCE [LARGE SCALE GENOMIC DNA]</scope>
    <source>
        <strain evidence="7">CECT 5096</strain>
    </source>
</reference>
<feature type="binding site" evidence="3">
    <location>
        <position position="151"/>
    </location>
    <ligand>
        <name>a divalent metal cation</name>
        <dbReference type="ChEBI" id="CHEBI:60240"/>
    </ligand>
</feature>